<reference evidence="17 18" key="1">
    <citation type="journal article" date="2014" name="Genome Biol. Evol.">
        <title>The secreted proteins of Achlya hypogyna and Thraustotheca clavata identify the ancestral oomycete secretome and reveal gene acquisitions by horizontal gene transfer.</title>
        <authorList>
            <person name="Misner I."/>
            <person name="Blouin N."/>
            <person name="Leonard G."/>
            <person name="Richards T.A."/>
            <person name="Lane C.E."/>
        </authorList>
    </citation>
    <scope>NUCLEOTIDE SEQUENCE [LARGE SCALE GENOMIC DNA]</scope>
    <source>
        <strain evidence="17 18">ATCC 34112</strain>
    </source>
</reference>
<evidence type="ECO:0000256" key="3">
    <source>
        <dbReference type="ARBA" id="ARBA00011738"/>
    </source>
</evidence>
<dbReference type="InterPro" id="IPR005828">
    <property type="entry name" value="MFS_sugar_transport-like"/>
</dbReference>
<dbReference type="InterPro" id="IPR050360">
    <property type="entry name" value="MFS_Sugar_Transporters"/>
</dbReference>
<comment type="catalytic activity">
    <reaction evidence="11">
        <text>D-glucosamine(out) = D-glucosamine(in)</text>
        <dbReference type="Rhea" id="RHEA:78423"/>
        <dbReference type="ChEBI" id="CHEBI:58723"/>
    </reaction>
    <physiologicalReaction direction="left-to-right" evidence="11">
        <dbReference type="Rhea" id="RHEA:78424"/>
    </physiologicalReaction>
</comment>
<dbReference type="InterPro" id="IPR005829">
    <property type="entry name" value="Sugar_transporter_CS"/>
</dbReference>
<evidence type="ECO:0000259" key="16">
    <source>
        <dbReference type="PROSITE" id="PS50850"/>
    </source>
</evidence>
<comment type="catalytic activity">
    <reaction evidence="7">
        <text>D-galactose(in) = D-galactose(out)</text>
        <dbReference type="Rhea" id="RHEA:34915"/>
        <dbReference type="ChEBI" id="CHEBI:4139"/>
    </reaction>
    <physiologicalReaction direction="right-to-left" evidence="7">
        <dbReference type="Rhea" id="RHEA:34917"/>
    </physiologicalReaction>
</comment>
<dbReference type="SUPFAM" id="SSF103473">
    <property type="entry name" value="MFS general substrate transporter"/>
    <property type="match status" value="1"/>
</dbReference>
<comment type="subunit">
    <text evidence="3">Homodimer.</text>
</comment>
<sequence>MNNRKYGAQAPTEGSRIYAITVCVFASIGGIFFGYDQGVTGGVLVMNSFLEDFCVGYGGNTYSDCTSQSVALPSNWLSYTTLYNVLYYVGCIGGAFVGGIIADKFGRRMTIFAAGVFFCLGTCVLVLLSTGHHNISLIARFLQGLGVGNSSFSLPLFGAEMAPRELRGMLSGFMQMAVVTGILLVGVINYNISQIANGWRITNAIAMLFPIIVMLGIFFIPESPRWTYKAKGLAAAEYELQRLRKTQNVHDELERIVDAIDDEGRNKVYWSELWHPAIRPRLFIAMMLQLLQQATGINPVFVYGGQIFQDVVHDGLLSLLILQIVNFVSTIPAMYFVDRVGRRTLLLIGAVGMVFGHIVSATAFTFGCDGNTKEMNCSKVAGWIMIASTAIFIFNFAISWGPICWIYPAEIFPLRVRAKAVSVSTMTNWVIGAIMIGIPKLFPYLNINGVFFLFGGLCSLAGIYVYFKCPETMGVFLEDIEMLFRDSNPVVGGATTICSPPFVLE</sequence>
<keyword evidence="6 15" id="KW-0472">Membrane</keyword>
<dbReference type="FunFam" id="1.20.1250.20:FF:000129">
    <property type="entry name" value="Major Facilitator Superfamily (MFS)"/>
    <property type="match status" value="1"/>
</dbReference>
<dbReference type="GO" id="GO:0005351">
    <property type="term" value="F:carbohydrate:proton symporter activity"/>
    <property type="evidence" value="ECO:0007669"/>
    <property type="project" value="TreeGrafter"/>
</dbReference>
<evidence type="ECO:0000256" key="5">
    <source>
        <dbReference type="ARBA" id="ARBA00022989"/>
    </source>
</evidence>
<organism evidence="17 18">
    <name type="scientific">Thraustotheca clavata</name>
    <dbReference type="NCBI Taxonomy" id="74557"/>
    <lineage>
        <taxon>Eukaryota</taxon>
        <taxon>Sar</taxon>
        <taxon>Stramenopiles</taxon>
        <taxon>Oomycota</taxon>
        <taxon>Saprolegniomycetes</taxon>
        <taxon>Saprolegniales</taxon>
        <taxon>Achlyaceae</taxon>
        <taxon>Thraustotheca</taxon>
    </lineage>
</organism>
<name>A0A1V9Y7D8_9STRA</name>
<feature type="transmembrane region" description="Helical" evidence="15">
    <location>
        <begin position="444"/>
        <end position="467"/>
    </location>
</feature>
<evidence type="ECO:0000256" key="8">
    <source>
        <dbReference type="ARBA" id="ARBA00044648"/>
    </source>
</evidence>
<feature type="transmembrane region" description="Helical" evidence="15">
    <location>
        <begin position="384"/>
        <end position="408"/>
    </location>
</feature>
<comment type="catalytic activity">
    <reaction evidence="9">
        <text>D-xylose(out) = D-xylose(in)</text>
        <dbReference type="Rhea" id="RHEA:78427"/>
        <dbReference type="ChEBI" id="CHEBI:53455"/>
    </reaction>
    <physiologicalReaction direction="left-to-right" evidence="9">
        <dbReference type="Rhea" id="RHEA:78428"/>
    </physiologicalReaction>
</comment>
<dbReference type="PROSITE" id="PS00216">
    <property type="entry name" value="SUGAR_TRANSPORT_1"/>
    <property type="match status" value="2"/>
</dbReference>
<dbReference type="STRING" id="74557.A0A1V9Y7D8"/>
<protein>
    <recommendedName>
        <fullName evidence="13">Hexose transporter 1</fullName>
    </recommendedName>
</protein>
<feature type="transmembrane region" description="Helical" evidence="15">
    <location>
        <begin position="169"/>
        <end position="192"/>
    </location>
</feature>
<feature type="transmembrane region" description="Helical" evidence="15">
    <location>
        <begin position="16"/>
        <end position="35"/>
    </location>
</feature>
<feature type="transmembrane region" description="Helical" evidence="15">
    <location>
        <begin position="344"/>
        <end position="364"/>
    </location>
</feature>
<comment type="caution">
    <text evidence="17">The sequence shown here is derived from an EMBL/GenBank/DDBJ whole genome shotgun (WGS) entry which is preliminary data.</text>
</comment>
<evidence type="ECO:0000256" key="6">
    <source>
        <dbReference type="ARBA" id="ARBA00023136"/>
    </source>
</evidence>
<comment type="catalytic activity">
    <reaction evidence="12">
        <text>D-fructose(out) = D-fructose(in)</text>
        <dbReference type="Rhea" id="RHEA:60372"/>
        <dbReference type="ChEBI" id="CHEBI:37721"/>
    </reaction>
    <physiologicalReaction direction="left-to-right" evidence="12">
        <dbReference type="Rhea" id="RHEA:60373"/>
    </physiologicalReaction>
</comment>
<keyword evidence="4 15" id="KW-0812">Transmembrane</keyword>
<dbReference type="PRINTS" id="PR00171">
    <property type="entry name" value="SUGRTRNSPORT"/>
</dbReference>
<evidence type="ECO:0000256" key="4">
    <source>
        <dbReference type="ARBA" id="ARBA00022692"/>
    </source>
</evidence>
<keyword evidence="5 15" id="KW-1133">Transmembrane helix</keyword>
<proteinExistence type="inferred from homology"/>
<dbReference type="OrthoDB" id="61561at2759"/>
<evidence type="ECO:0000256" key="14">
    <source>
        <dbReference type="RuleBase" id="RU003346"/>
    </source>
</evidence>
<dbReference type="Proteomes" id="UP000243217">
    <property type="component" value="Unassembled WGS sequence"/>
</dbReference>
<feature type="transmembrane region" description="Helical" evidence="15">
    <location>
        <begin position="85"/>
        <end position="102"/>
    </location>
</feature>
<keyword evidence="18" id="KW-1185">Reference proteome</keyword>
<dbReference type="AlphaFoldDB" id="A0A1V9Y7D8"/>
<evidence type="ECO:0000256" key="2">
    <source>
        <dbReference type="ARBA" id="ARBA00010992"/>
    </source>
</evidence>
<dbReference type="InterPro" id="IPR003663">
    <property type="entry name" value="Sugar/inositol_transpt"/>
</dbReference>
<evidence type="ECO:0000256" key="9">
    <source>
        <dbReference type="ARBA" id="ARBA00044656"/>
    </source>
</evidence>
<comment type="catalytic activity">
    <reaction evidence="8">
        <text>D-glucose(out) = D-glucose(in)</text>
        <dbReference type="Rhea" id="RHEA:60376"/>
        <dbReference type="ChEBI" id="CHEBI:4167"/>
    </reaction>
    <physiologicalReaction direction="left-to-right" evidence="8">
        <dbReference type="Rhea" id="RHEA:60377"/>
    </physiologicalReaction>
</comment>
<comment type="subcellular location">
    <subcellularLocation>
        <location evidence="1">Membrane</location>
        <topology evidence="1">Multi-pass membrane protein</topology>
    </subcellularLocation>
</comment>
<dbReference type="Pfam" id="PF00083">
    <property type="entry name" value="Sugar_tr"/>
    <property type="match status" value="1"/>
</dbReference>
<evidence type="ECO:0000256" key="11">
    <source>
        <dbReference type="ARBA" id="ARBA00044668"/>
    </source>
</evidence>
<evidence type="ECO:0000256" key="10">
    <source>
        <dbReference type="ARBA" id="ARBA00044662"/>
    </source>
</evidence>
<keyword evidence="14" id="KW-0813">Transport</keyword>
<dbReference type="NCBIfam" id="TIGR00879">
    <property type="entry name" value="SP"/>
    <property type="match status" value="1"/>
</dbReference>
<dbReference type="PROSITE" id="PS00217">
    <property type="entry name" value="SUGAR_TRANSPORT_2"/>
    <property type="match status" value="1"/>
</dbReference>
<dbReference type="Gene3D" id="1.20.1250.20">
    <property type="entry name" value="MFS general substrate transporter like domains"/>
    <property type="match status" value="1"/>
</dbReference>
<comment type="similarity">
    <text evidence="2 14">Belongs to the major facilitator superfamily. Sugar transporter (TC 2.A.1.1) family.</text>
</comment>
<comment type="catalytic activity">
    <reaction evidence="10">
        <text>D-mannose(out) = D-mannose(in)</text>
        <dbReference type="Rhea" id="RHEA:78391"/>
        <dbReference type="ChEBI" id="CHEBI:4208"/>
    </reaction>
    <physiologicalReaction direction="left-to-right" evidence="10">
        <dbReference type="Rhea" id="RHEA:78392"/>
    </physiologicalReaction>
</comment>
<dbReference type="PANTHER" id="PTHR48022:SF2">
    <property type="entry name" value="PLASTIDIC GLUCOSE TRANSPORTER 4"/>
    <property type="match status" value="1"/>
</dbReference>
<evidence type="ECO:0000256" key="7">
    <source>
        <dbReference type="ARBA" id="ARBA00044637"/>
    </source>
</evidence>
<dbReference type="PANTHER" id="PTHR48022">
    <property type="entry name" value="PLASTIDIC GLUCOSE TRANSPORTER 4"/>
    <property type="match status" value="1"/>
</dbReference>
<accession>A0A1V9Y7D8</accession>
<dbReference type="InterPro" id="IPR020846">
    <property type="entry name" value="MFS_dom"/>
</dbReference>
<evidence type="ECO:0000256" key="1">
    <source>
        <dbReference type="ARBA" id="ARBA00004141"/>
    </source>
</evidence>
<feature type="transmembrane region" description="Helical" evidence="15">
    <location>
        <begin position="420"/>
        <end position="438"/>
    </location>
</feature>
<dbReference type="InterPro" id="IPR036259">
    <property type="entry name" value="MFS_trans_sf"/>
</dbReference>
<evidence type="ECO:0000256" key="12">
    <source>
        <dbReference type="ARBA" id="ARBA00044710"/>
    </source>
</evidence>
<feature type="transmembrane region" description="Helical" evidence="15">
    <location>
        <begin position="204"/>
        <end position="221"/>
    </location>
</feature>
<evidence type="ECO:0000256" key="15">
    <source>
        <dbReference type="SAM" id="Phobius"/>
    </source>
</evidence>
<evidence type="ECO:0000313" key="17">
    <source>
        <dbReference type="EMBL" id="OQR81588.1"/>
    </source>
</evidence>
<gene>
    <name evidence="17" type="ORF">THRCLA_11591</name>
</gene>
<dbReference type="PROSITE" id="PS50850">
    <property type="entry name" value="MFS"/>
    <property type="match status" value="1"/>
</dbReference>
<feature type="transmembrane region" description="Helical" evidence="15">
    <location>
        <begin position="109"/>
        <end position="131"/>
    </location>
</feature>
<feature type="transmembrane region" description="Helical" evidence="15">
    <location>
        <begin position="316"/>
        <end position="337"/>
    </location>
</feature>
<feature type="domain" description="Major facilitator superfamily (MFS) profile" evidence="16">
    <location>
        <begin position="22"/>
        <end position="473"/>
    </location>
</feature>
<evidence type="ECO:0000256" key="13">
    <source>
        <dbReference type="ARBA" id="ARBA00044780"/>
    </source>
</evidence>
<evidence type="ECO:0000313" key="18">
    <source>
        <dbReference type="Proteomes" id="UP000243217"/>
    </source>
</evidence>
<dbReference type="EMBL" id="JNBS01004946">
    <property type="protein sequence ID" value="OQR81588.1"/>
    <property type="molecule type" value="Genomic_DNA"/>
</dbReference>
<dbReference type="GO" id="GO:0016020">
    <property type="term" value="C:membrane"/>
    <property type="evidence" value="ECO:0007669"/>
    <property type="project" value="UniProtKB-SubCell"/>
</dbReference>